<dbReference type="InterPro" id="IPR031778">
    <property type="entry name" value="Sortilin_N"/>
</dbReference>
<dbReference type="InterPro" id="IPR015943">
    <property type="entry name" value="WD40/YVTN_repeat-like_dom_sf"/>
</dbReference>
<dbReference type="Gene3D" id="2.60.40.4070">
    <property type="match status" value="1"/>
</dbReference>
<dbReference type="KEGG" id="blq:L21SP5_03078"/>
<accession>A0A0S2I395</accession>
<dbReference type="InterPro" id="IPR036278">
    <property type="entry name" value="Sialidase_sf"/>
</dbReference>
<dbReference type="SUPFAM" id="SSF50939">
    <property type="entry name" value="Sialidases"/>
    <property type="match status" value="1"/>
</dbReference>
<keyword evidence="3" id="KW-0326">Glycosidase</keyword>
<evidence type="ECO:0000313" key="3">
    <source>
        <dbReference type="EMBL" id="ALO16698.1"/>
    </source>
</evidence>
<dbReference type="PATRIC" id="fig|1307839.3.peg.3241"/>
<evidence type="ECO:0000259" key="2">
    <source>
        <dbReference type="Pfam" id="PF15902"/>
    </source>
</evidence>
<dbReference type="OrthoDB" id="9757809at2"/>
<dbReference type="EC" id="3.2.1.-" evidence="3"/>
<evidence type="ECO:0000313" key="4">
    <source>
        <dbReference type="Proteomes" id="UP000064893"/>
    </source>
</evidence>
<dbReference type="RefSeq" id="WP_057954050.1">
    <property type="nucleotide sequence ID" value="NZ_CP013118.1"/>
</dbReference>
<dbReference type="AlphaFoldDB" id="A0A0S2I395"/>
<evidence type="ECO:0000256" key="1">
    <source>
        <dbReference type="ARBA" id="ARBA00022737"/>
    </source>
</evidence>
<dbReference type="SUPFAM" id="SSF110296">
    <property type="entry name" value="Oligoxyloglucan reducing end-specific cellobiohydrolase"/>
    <property type="match status" value="1"/>
</dbReference>
<reference evidence="3 4" key="1">
    <citation type="submission" date="2015-11" db="EMBL/GenBank/DDBJ databases">
        <title>Description and complete genome sequence of a novel strain predominating in hypersaline microbial mats and representing a new family of the Bacteriodetes phylum.</title>
        <authorList>
            <person name="Spring S."/>
            <person name="Bunk B."/>
            <person name="Sproer C."/>
            <person name="Klenk H.-P."/>
        </authorList>
    </citation>
    <scope>NUCLEOTIDE SEQUENCE [LARGE SCALE GENOMIC DNA]</scope>
    <source>
        <strain evidence="3 4">L21-Spi-D4</strain>
    </source>
</reference>
<keyword evidence="4" id="KW-1185">Reference proteome</keyword>
<dbReference type="PANTHER" id="PTHR43739">
    <property type="entry name" value="XYLOGLUCANASE (EUROFUNG)"/>
    <property type="match status" value="1"/>
</dbReference>
<sequence length="1094" mass="122937">MSFKTFLLTLFLGVFVFCSPHESLAKKKDKDEKAAKDTLVGKLNAFKWRSLGPAWASGRIADFAVNPDNYSEYYVAVASGNVWKTTNHGVTFKPIFDNYGAYSIGCVTMDPNNHNVVWVGTGENNHQRALGYGNGVYKSVDGGQSFKNMGLKESRQVGDIVIDPRNSDIVFVAAEGSAWGPGGERGLYKSIDGGENWKKVIDISKHTGVNNVVIDPVNPDIMYATSEQRRRTHYTKIGGGPESAVYKSTDGGDTWRKIMKGLPGVHIGGMGIAVSPVDHNVVYLIMQAAKGKSGFYRSTNRGESWQRMSDHSSSGQYYNEIYCDPVDVDKVYSVETFTHYTLNGGKTWKRLSTSNRHVDDHALWINPNDNQHFIIGGDGGIYETYDGGKHFNFKANLPVTQFYRVAVDNEYPFYNVYGGTQDNNSMGGPSQTTSSKGIRNADWFVTMGGDGFFAAIDPTDPNIVYTEYQYGNMYRYDKKSGETVKIKPLEGKDEKAYKWNWNTPLILSPHDHKTLYCAANKVFKSTNRGDSWEVISDDLTAQIDRNTWKVMGKYWSAEAVAKDVSTSQFGTIVSLVESPVQEGLLFAGTDDGVIQVTENSGETWTKVTDFPGVPEHTYVSDIFADRFNANVVYATFNNHKRDDFKPYILKSTNKGRTWDIMVEGLPENGPVHTITQDHLNKNLLFAGTEFSAWFSLNGGKKWHKLSKGLPAIAVMDMAIQPRENDLVIATFGRGFYVIDDYAPLRNITEEMLKNEAHLFDVPNALQYVKTRGRYNQGSDYYYAKNPKFGAVFTYYLKDAPETKRQERRKKEQKLFKEGERIPQPTWRALEKEELEEQAHLIFTIKDEKGNIVRKINKRPSKGVNRINWDLRYTALYPMSEKDEFNPVKTGGSGVMAAPGQYSVELALWDDGKEKTLAGPKTFKVNALDNTTLPADDRTELMAFQNNVMNMYGAVRGADYLNKELIKKVATIQQAIYATPEASQELADQARALASELENIRFKLHGVDAKASWEEIPPAEIPVLRRMSNLMWIHYSSTTNVTGTAKEQYAIMKEIFPPIADQLKKIAEEKIPALEEALNKLNAPWTPGRIPEIKE</sequence>
<dbReference type="Pfam" id="PF15902">
    <property type="entry name" value="Sortilin-Vps10"/>
    <property type="match status" value="1"/>
</dbReference>
<dbReference type="Proteomes" id="UP000064893">
    <property type="component" value="Chromosome"/>
</dbReference>
<dbReference type="GO" id="GO:0016798">
    <property type="term" value="F:hydrolase activity, acting on glycosyl bonds"/>
    <property type="evidence" value="ECO:0007669"/>
    <property type="project" value="UniProtKB-KW"/>
</dbReference>
<keyword evidence="1" id="KW-0677">Repeat</keyword>
<dbReference type="GO" id="GO:0010411">
    <property type="term" value="P:xyloglucan metabolic process"/>
    <property type="evidence" value="ECO:0007669"/>
    <property type="project" value="TreeGrafter"/>
</dbReference>
<dbReference type="STRING" id="1307839.L21SP5_03078"/>
<dbReference type="CDD" id="cd15482">
    <property type="entry name" value="Sialidase_non-viral"/>
    <property type="match status" value="1"/>
</dbReference>
<dbReference type="EMBL" id="CP013118">
    <property type="protein sequence ID" value="ALO16698.1"/>
    <property type="molecule type" value="Genomic_DNA"/>
</dbReference>
<dbReference type="PANTHER" id="PTHR43739:SF5">
    <property type="entry name" value="EXO-ALPHA-SIALIDASE"/>
    <property type="match status" value="1"/>
</dbReference>
<proteinExistence type="predicted"/>
<protein>
    <submittedName>
        <fullName evidence="3">Xyloglucanase</fullName>
        <ecNumber evidence="3">3.2.1.-</ecNumber>
    </submittedName>
</protein>
<gene>
    <name evidence="3" type="ORF">L21SP5_03078</name>
</gene>
<feature type="domain" description="Sortilin N-terminal" evidence="2">
    <location>
        <begin position="136"/>
        <end position="265"/>
    </location>
</feature>
<dbReference type="Gene3D" id="2.130.10.10">
    <property type="entry name" value="YVTN repeat-like/Quinoprotein amine dehydrogenase"/>
    <property type="match status" value="5"/>
</dbReference>
<dbReference type="InterPro" id="IPR052025">
    <property type="entry name" value="Xyloglucanase_GH74"/>
</dbReference>
<name>A0A0S2I395_9BACT</name>
<keyword evidence="3" id="KW-0378">Hydrolase</keyword>
<organism evidence="3 4">
    <name type="scientific">Salinivirga cyanobacteriivorans</name>
    <dbReference type="NCBI Taxonomy" id="1307839"/>
    <lineage>
        <taxon>Bacteria</taxon>
        <taxon>Pseudomonadati</taxon>
        <taxon>Bacteroidota</taxon>
        <taxon>Bacteroidia</taxon>
        <taxon>Bacteroidales</taxon>
        <taxon>Salinivirgaceae</taxon>
        <taxon>Salinivirga</taxon>
    </lineage>
</organism>